<sequence>MAEATLTPDQIEREIEAERGALRRTLQDAAQLVPGSAMAGDVQKALGRLAEDAAERLPRTIRDNPLPAALIAAGVGWLTWSLLRGDRDGATGEGTGGAYGFVGEGQAARPRVASASGAVAAPLDDSDDRFSESARADTSIATRAQQIAEDWGERLSGNAEALSQWLSEGTEKMSEAARARVIAARQKALDAQVQMERAARNARRQISRTVEQQPLLPGVVGFVAGLVLGAVMPSTRREDEMLGPWRDRAFDEAERIFREESQKLARVAEATVEEGRKILDETLETARESVPEGDKAVEGALDKTKSAAERLAETARHEAERQNLGKIG</sequence>
<evidence type="ECO:0000256" key="1">
    <source>
        <dbReference type="SAM" id="MobiDB-lite"/>
    </source>
</evidence>
<reference evidence="2 3" key="1">
    <citation type="submission" date="2018-01" db="EMBL/GenBank/DDBJ databases">
        <title>Genomic Encyclopedia of Archaeal and Bacterial Type Strains, Phase II (KMG-II): from individual species to whole genera.</title>
        <authorList>
            <person name="Goeker M."/>
        </authorList>
    </citation>
    <scope>NUCLEOTIDE SEQUENCE [LARGE SCALE GENOMIC DNA]</scope>
    <source>
        <strain evidence="2 3">DSM 12048</strain>
    </source>
</reference>
<dbReference type="OrthoDB" id="7471221at2"/>
<dbReference type="Proteomes" id="UP000239736">
    <property type="component" value="Unassembled WGS sequence"/>
</dbReference>
<evidence type="ECO:0000313" key="2">
    <source>
        <dbReference type="EMBL" id="PPB81181.1"/>
    </source>
</evidence>
<accession>A0A2S5JIH2</accession>
<dbReference type="RefSeq" id="WP_146065133.1">
    <property type="nucleotide sequence ID" value="NZ_PRDS01000003.1"/>
</dbReference>
<protein>
    <recommendedName>
        <fullName evidence="4">DUF3618 domain-containing protein</fullName>
    </recommendedName>
</protein>
<feature type="region of interest" description="Disordered" evidence="1">
    <location>
        <begin position="307"/>
        <end position="328"/>
    </location>
</feature>
<gene>
    <name evidence="2" type="ORF">LV82_01223</name>
</gene>
<evidence type="ECO:0008006" key="4">
    <source>
        <dbReference type="Google" id="ProtNLM"/>
    </source>
</evidence>
<keyword evidence="3" id="KW-1185">Reference proteome</keyword>
<organism evidence="2 3">
    <name type="scientific">Albidovulum inexpectatum</name>
    <dbReference type="NCBI Taxonomy" id="196587"/>
    <lineage>
        <taxon>Bacteria</taxon>
        <taxon>Pseudomonadati</taxon>
        <taxon>Pseudomonadota</taxon>
        <taxon>Alphaproteobacteria</taxon>
        <taxon>Rhodobacterales</taxon>
        <taxon>Paracoccaceae</taxon>
        <taxon>Albidovulum</taxon>
    </lineage>
</organism>
<name>A0A2S5JIH2_9RHOB</name>
<evidence type="ECO:0000313" key="3">
    <source>
        <dbReference type="Proteomes" id="UP000239736"/>
    </source>
</evidence>
<dbReference type="AlphaFoldDB" id="A0A2S5JIH2"/>
<comment type="caution">
    <text evidence="2">The sequence shown here is derived from an EMBL/GenBank/DDBJ whole genome shotgun (WGS) entry which is preliminary data.</text>
</comment>
<proteinExistence type="predicted"/>
<dbReference type="EMBL" id="PRDS01000003">
    <property type="protein sequence ID" value="PPB81181.1"/>
    <property type="molecule type" value="Genomic_DNA"/>
</dbReference>